<comment type="function">
    <text evidence="2 16">Cell wall formation.</text>
</comment>
<evidence type="ECO:0000256" key="9">
    <source>
        <dbReference type="ARBA" id="ARBA00022857"/>
    </source>
</evidence>
<dbReference type="GO" id="GO:0071555">
    <property type="term" value="P:cell wall organization"/>
    <property type="evidence" value="ECO:0007669"/>
    <property type="project" value="UniProtKB-KW"/>
</dbReference>
<comment type="caution">
    <text evidence="18">The sequence shown here is derived from an EMBL/GenBank/DDBJ whole genome shotgun (WGS) entry which is preliminary data.</text>
</comment>
<dbReference type="Gene3D" id="3.30.465.10">
    <property type="match status" value="1"/>
</dbReference>
<dbReference type="AlphaFoldDB" id="A0A0G1UVD2"/>
<evidence type="ECO:0000256" key="13">
    <source>
        <dbReference type="ARBA" id="ARBA00023306"/>
    </source>
</evidence>
<dbReference type="InterPro" id="IPR016169">
    <property type="entry name" value="FAD-bd_PCMH_sub2"/>
</dbReference>
<dbReference type="InterPro" id="IPR011601">
    <property type="entry name" value="MurB_C"/>
</dbReference>
<dbReference type="InterPro" id="IPR016167">
    <property type="entry name" value="FAD-bd_PCMH_sub1"/>
</dbReference>
<comment type="subcellular location">
    <subcellularLocation>
        <location evidence="3 16">Cytoplasm</location>
    </subcellularLocation>
</comment>
<dbReference type="InterPro" id="IPR016166">
    <property type="entry name" value="FAD-bd_PCMH"/>
</dbReference>
<dbReference type="EMBL" id="LCNT01000002">
    <property type="protein sequence ID" value="KKU61655.1"/>
    <property type="molecule type" value="Genomic_DNA"/>
</dbReference>
<dbReference type="PATRIC" id="fig|1618371.3.peg.324"/>
<name>A0A0G1UVD2_9BACT</name>
<evidence type="ECO:0000313" key="19">
    <source>
        <dbReference type="Proteomes" id="UP000033860"/>
    </source>
</evidence>
<dbReference type="Pfam" id="PF01565">
    <property type="entry name" value="FAD_binding_4"/>
    <property type="match status" value="2"/>
</dbReference>
<evidence type="ECO:0000256" key="2">
    <source>
        <dbReference type="ARBA" id="ARBA00003921"/>
    </source>
</evidence>
<protein>
    <recommendedName>
        <fullName evidence="16">UDP-N-acetylenolpyruvoylglucosamine reductase</fullName>
        <ecNumber evidence="16">1.3.1.98</ecNumber>
    </recommendedName>
    <alternativeName>
        <fullName evidence="16">UDP-N-acetylmuramate dehydrogenase</fullName>
    </alternativeName>
</protein>
<keyword evidence="14 16" id="KW-0961">Cell wall biogenesis/degradation</keyword>
<dbReference type="GO" id="GO:0008360">
    <property type="term" value="P:regulation of cell shape"/>
    <property type="evidence" value="ECO:0007669"/>
    <property type="project" value="UniProtKB-KW"/>
</dbReference>
<comment type="similarity">
    <text evidence="16">Belongs to the MurB family.</text>
</comment>
<evidence type="ECO:0000256" key="10">
    <source>
        <dbReference type="ARBA" id="ARBA00022960"/>
    </source>
</evidence>
<keyword evidence="6 16" id="KW-0132">Cell division</keyword>
<sequence length="346" mass="37139">MLDLAGVTSNESMSAHTTFGVGGPAEYFFVAKTVPDLVAAVKTARSANLPLFIFGGGSNLLVADRGVKGLVIKNLTNQIKVLDRQPEAVALASVSPRFEQIKGQKAFPTKQSAYDENQYPAVLADIDSGVKLARAIHQLLSQGVTGLEWFAGIPATVGGAVYINAHGGPKFISDYLVSARILTPQNEEKSVAADYFSFGYDTSRLKITGDIVLAVTLRLFRGPIDKARGIATAWARHKANQPQRSAGCIFQNLSLADEKRLKLPTSSGGYLIEKVLNLKGSKIGNAQIADRHAGFIENLGAATASDVFKLIKLVKDKAKKNLDLNLKLEIVPVGFSDEELKTINES</sequence>
<keyword evidence="12 16" id="KW-0560">Oxidoreductase</keyword>
<dbReference type="Pfam" id="PF02873">
    <property type="entry name" value="MurB_C"/>
    <property type="match status" value="1"/>
</dbReference>
<dbReference type="PANTHER" id="PTHR21071">
    <property type="entry name" value="UDP-N-ACETYLENOLPYRUVOYLGLUCOSAMINE REDUCTASE"/>
    <property type="match status" value="1"/>
</dbReference>
<dbReference type="InterPro" id="IPR036318">
    <property type="entry name" value="FAD-bd_PCMH-like_sf"/>
</dbReference>
<evidence type="ECO:0000256" key="16">
    <source>
        <dbReference type="HAMAP-Rule" id="MF_00037"/>
    </source>
</evidence>
<evidence type="ECO:0000256" key="3">
    <source>
        <dbReference type="ARBA" id="ARBA00004496"/>
    </source>
</evidence>
<evidence type="ECO:0000256" key="14">
    <source>
        <dbReference type="ARBA" id="ARBA00023316"/>
    </source>
</evidence>
<dbReference type="Proteomes" id="UP000033860">
    <property type="component" value="Unassembled WGS sequence"/>
</dbReference>
<evidence type="ECO:0000256" key="6">
    <source>
        <dbReference type="ARBA" id="ARBA00022618"/>
    </source>
</evidence>
<feature type="active site" evidence="16">
    <location>
        <position position="329"/>
    </location>
</feature>
<keyword evidence="9 16" id="KW-0521">NADP</keyword>
<dbReference type="GO" id="GO:0008762">
    <property type="term" value="F:UDP-N-acetylmuramate dehydrogenase activity"/>
    <property type="evidence" value="ECO:0007669"/>
    <property type="project" value="UniProtKB-UniRule"/>
</dbReference>
<accession>A0A0G1UVD2</accession>
<keyword evidence="5 16" id="KW-0963">Cytoplasm</keyword>
<keyword evidence="8 16" id="KW-0274">FAD</keyword>
<proteinExistence type="inferred from homology"/>
<dbReference type="InterPro" id="IPR003170">
    <property type="entry name" value="MurB"/>
</dbReference>
<evidence type="ECO:0000256" key="12">
    <source>
        <dbReference type="ARBA" id="ARBA00023002"/>
    </source>
</evidence>
<feature type="active site" description="Proton donor" evidence="16">
    <location>
        <position position="248"/>
    </location>
</feature>
<evidence type="ECO:0000256" key="11">
    <source>
        <dbReference type="ARBA" id="ARBA00022984"/>
    </source>
</evidence>
<organism evidence="18 19">
    <name type="scientific">Candidatus Beckwithbacteria bacterium GW2011_GWB1_47_15</name>
    <dbReference type="NCBI Taxonomy" id="1618371"/>
    <lineage>
        <taxon>Bacteria</taxon>
        <taxon>Candidatus Beckwithiibacteriota</taxon>
    </lineage>
</organism>
<dbReference type="SUPFAM" id="SSF56176">
    <property type="entry name" value="FAD-binding/transporter-associated domain-like"/>
    <property type="match status" value="2"/>
</dbReference>
<keyword evidence="10 16" id="KW-0133">Cell shape</keyword>
<reference evidence="18 19" key="1">
    <citation type="journal article" date="2015" name="Nature">
        <title>rRNA introns, odd ribosomes, and small enigmatic genomes across a large radiation of phyla.</title>
        <authorList>
            <person name="Brown C.T."/>
            <person name="Hug L.A."/>
            <person name="Thomas B.C."/>
            <person name="Sharon I."/>
            <person name="Castelle C.J."/>
            <person name="Singh A."/>
            <person name="Wilkins M.J."/>
            <person name="Williams K.H."/>
            <person name="Banfield J.F."/>
        </authorList>
    </citation>
    <scope>NUCLEOTIDE SEQUENCE [LARGE SCALE GENOMIC DNA]</scope>
</reference>
<dbReference type="Gene3D" id="3.30.43.10">
    <property type="entry name" value="Uridine Diphospho-n-acetylenolpyruvylglucosamine Reductase, domain 2"/>
    <property type="match status" value="1"/>
</dbReference>
<dbReference type="UniPathway" id="UPA00219"/>
<comment type="pathway">
    <text evidence="4 16">Cell wall biogenesis; peptidoglycan biosynthesis.</text>
</comment>
<comment type="caution">
    <text evidence="16">Lacks conserved residue(s) required for the propagation of feature annotation.</text>
</comment>
<dbReference type="Gene3D" id="3.90.78.10">
    <property type="entry name" value="UDP-N-acetylenolpyruvoylglucosamine reductase, C-terminal domain"/>
    <property type="match status" value="1"/>
</dbReference>
<keyword evidence="13 16" id="KW-0131">Cell cycle</keyword>
<keyword evidence="11 16" id="KW-0573">Peptidoglycan synthesis</keyword>
<evidence type="ECO:0000256" key="1">
    <source>
        <dbReference type="ARBA" id="ARBA00001974"/>
    </source>
</evidence>
<dbReference type="GO" id="GO:0009252">
    <property type="term" value="P:peptidoglycan biosynthetic process"/>
    <property type="evidence" value="ECO:0007669"/>
    <property type="project" value="UniProtKB-UniRule"/>
</dbReference>
<evidence type="ECO:0000256" key="4">
    <source>
        <dbReference type="ARBA" id="ARBA00004752"/>
    </source>
</evidence>
<dbReference type="PROSITE" id="PS51387">
    <property type="entry name" value="FAD_PCMH"/>
    <property type="match status" value="1"/>
</dbReference>
<dbReference type="PANTHER" id="PTHR21071:SF4">
    <property type="entry name" value="UDP-N-ACETYLENOLPYRUVOYLGLUCOSAMINE REDUCTASE"/>
    <property type="match status" value="1"/>
</dbReference>
<dbReference type="GO" id="GO:0071949">
    <property type="term" value="F:FAD binding"/>
    <property type="evidence" value="ECO:0007669"/>
    <property type="project" value="InterPro"/>
</dbReference>
<evidence type="ECO:0000256" key="8">
    <source>
        <dbReference type="ARBA" id="ARBA00022827"/>
    </source>
</evidence>
<comment type="cofactor">
    <cofactor evidence="1 16">
        <name>FAD</name>
        <dbReference type="ChEBI" id="CHEBI:57692"/>
    </cofactor>
</comment>
<dbReference type="InterPro" id="IPR006094">
    <property type="entry name" value="Oxid_FAD_bind_N"/>
</dbReference>
<gene>
    <name evidence="16" type="primary">murB</name>
    <name evidence="18" type="ORF">UX85_C0002G0035</name>
</gene>
<dbReference type="HAMAP" id="MF_00037">
    <property type="entry name" value="MurB"/>
    <property type="match status" value="1"/>
</dbReference>
<dbReference type="GO" id="GO:0051301">
    <property type="term" value="P:cell division"/>
    <property type="evidence" value="ECO:0007669"/>
    <property type="project" value="UniProtKB-KW"/>
</dbReference>
<comment type="catalytic activity">
    <reaction evidence="15 16">
        <text>UDP-N-acetyl-alpha-D-muramate + NADP(+) = UDP-N-acetyl-3-O-(1-carboxyvinyl)-alpha-D-glucosamine + NADPH + H(+)</text>
        <dbReference type="Rhea" id="RHEA:12248"/>
        <dbReference type="ChEBI" id="CHEBI:15378"/>
        <dbReference type="ChEBI" id="CHEBI:57783"/>
        <dbReference type="ChEBI" id="CHEBI:58349"/>
        <dbReference type="ChEBI" id="CHEBI:68483"/>
        <dbReference type="ChEBI" id="CHEBI:70757"/>
        <dbReference type="EC" id="1.3.1.98"/>
    </reaction>
</comment>
<evidence type="ECO:0000256" key="7">
    <source>
        <dbReference type="ARBA" id="ARBA00022630"/>
    </source>
</evidence>
<evidence type="ECO:0000256" key="15">
    <source>
        <dbReference type="ARBA" id="ARBA00048914"/>
    </source>
</evidence>
<evidence type="ECO:0000259" key="17">
    <source>
        <dbReference type="PROSITE" id="PS51387"/>
    </source>
</evidence>
<evidence type="ECO:0000256" key="5">
    <source>
        <dbReference type="ARBA" id="ARBA00022490"/>
    </source>
</evidence>
<evidence type="ECO:0000313" key="18">
    <source>
        <dbReference type="EMBL" id="KKU61655.1"/>
    </source>
</evidence>
<dbReference type="GO" id="GO:0005829">
    <property type="term" value="C:cytosol"/>
    <property type="evidence" value="ECO:0007669"/>
    <property type="project" value="TreeGrafter"/>
</dbReference>
<keyword evidence="7 16" id="KW-0285">Flavoprotein</keyword>
<dbReference type="SUPFAM" id="SSF56194">
    <property type="entry name" value="Uridine diphospho-N-Acetylenolpyruvylglucosamine reductase, MurB, C-terminal domain"/>
    <property type="match status" value="1"/>
</dbReference>
<dbReference type="InterPro" id="IPR036635">
    <property type="entry name" value="MurB_C_sf"/>
</dbReference>
<feature type="domain" description="FAD-binding PCMH-type" evidence="17">
    <location>
        <begin position="20"/>
        <end position="222"/>
    </location>
</feature>
<dbReference type="EC" id="1.3.1.98" evidence="16"/>